<dbReference type="GO" id="GO:0004412">
    <property type="term" value="F:homoserine dehydrogenase activity"/>
    <property type="evidence" value="ECO:0007669"/>
    <property type="project" value="UniProtKB-EC"/>
</dbReference>
<dbReference type="Gene3D" id="3.30.360.10">
    <property type="entry name" value="Dihydrodipicolinate Reductase, domain 2"/>
    <property type="match status" value="1"/>
</dbReference>
<dbReference type="Pfam" id="PF03447">
    <property type="entry name" value="NAD_binding_3"/>
    <property type="match status" value="1"/>
</dbReference>
<dbReference type="PIRSF" id="PIRSF000098">
    <property type="entry name" value="Homoser_dehydrog"/>
    <property type="match status" value="1"/>
</dbReference>
<feature type="domain" description="ACT" evidence="12">
    <location>
        <begin position="355"/>
        <end position="431"/>
    </location>
</feature>
<dbReference type="InterPro" id="IPR036291">
    <property type="entry name" value="NAD(P)-bd_dom_sf"/>
</dbReference>
<comment type="pathway">
    <text evidence="1">Amino-acid biosynthesis; L-threonine biosynthesis; L-threonine from L-aspartate: step 3/5.</text>
</comment>
<dbReference type="Gene3D" id="3.40.50.720">
    <property type="entry name" value="NAD(P)-binding Rossmann-like Domain"/>
    <property type="match status" value="1"/>
</dbReference>
<evidence type="ECO:0000256" key="2">
    <source>
        <dbReference type="ARBA" id="ARBA00005062"/>
    </source>
</evidence>
<keyword evidence="9 13" id="KW-0560">Oxidoreductase</keyword>
<dbReference type="InterPro" id="IPR016204">
    <property type="entry name" value="HDH"/>
</dbReference>
<evidence type="ECO:0000256" key="4">
    <source>
        <dbReference type="ARBA" id="ARBA00013213"/>
    </source>
</evidence>
<protein>
    <recommendedName>
        <fullName evidence="5">Homoserine dehydrogenase</fullName>
        <ecNumber evidence="4">1.1.1.3</ecNumber>
    </recommendedName>
</protein>
<comment type="caution">
    <text evidence="13">The sequence shown here is derived from an EMBL/GenBank/DDBJ whole genome shotgun (WGS) entry which is preliminary data.</text>
</comment>
<evidence type="ECO:0000256" key="9">
    <source>
        <dbReference type="ARBA" id="ARBA00023002"/>
    </source>
</evidence>
<keyword evidence="7" id="KW-0791">Threonine biosynthesis</keyword>
<evidence type="ECO:0000256" key="5">
    <source>
        <dbReference type="ARBA" id="ARBA00013376"/>
    </source>
</evidence>
<dbReference type="EMBL" id="JBHSEK010000001">
    <property type="protein sequence ID" value="MFC4488212.1"/>
    <property type="molecule type" value="Genomic_DNA"/>
</dbReference>
<dbReference type="PROSITE" id="PS01042">
    <property type="entry name" value="HOMOSER_DHGENASE"/>
    <property type="match status" value="1"/>
</dbReference>
<dbReference type="InterPro" id="IPR019811">
    <property type="entry name" value="HDH_CS"/>
</dbReference>
<dbReference type="Gene3D" id="3.30.70.260">
    <property type="match status" value="1"/>
</dbReference>
<dbReference type="InterPro" id="IPR001342">
    <property type="entry name" value="HDH_cat"/>
</dbReference>
<dbReference type="InterPro" id="IPR002912">
    <property type="entry name" value="ACT_dom"/>
</dbReference>
<evidence type="ECO:0000256" key="6">
    <source>
        <dbReference type="ARBA" id="ARBA00022605"/>
    </source>
</evidence>
<dbReference type="PANTHER" id="PTHR43331">
    <property type="entry name" value="HOMOSERINE DEHYDROGENASE"/>
    <property type="match status" value="1"/>
</dbReference>
<dbReference type="EC" id="1.1.1.3" evidence="4"/>
<keyword evidence="6" id="KW-0028">Amino-acid biosynthesis</keyword>
<accession>A0ABV8ZKI3</accession>
<evidence type="ECO:0000256" key="3">
    <source>
        <dbReference type="ARBA" id="ARBA00006753"/>
    </source>
</evidence>
<reference evidence="14" key="1">
    <citation type="journal article" date="2019" name="Int. J. Syst. Evol. Microbiol.">
        <title>The Global Catalogue of Microorganisms (GCM) 10K type strain sequencing project: providing services to taxonomists for standard genome sequencing and annotation.</title>
        <authorList>
            <consortium name="The Broad Institute Genomics Platform"/>
            <consortium name="The Broad Institute Genome Sequencing Center for Infectious Disease"/>
            <person name="Wu L."/>
            <person name="Ma J."/>
        </authorList>
    </citation>
    <scope>NUCLEOTIDE SEQUENCE [LARGE SCALE GENOMIC DNA]</scope>
    <source>
        <strain evidence="14">CGMCC 4.7608</strain>
    </source>
</reference>
<dbReference type="RefSeq" id="WP_048409614.1">
    <property type="nucleotide sequence ID" value="NZ_JAJOHW010000093.1"/>
</dbReference>
<evidence type="ECO:0000256" key="1">
    <source>
        <dbReference type="ARBA" id="ARBA00005056"/>
    </source>
</evidence>
<evidence type="ECO:0000256" key="10">
    <source>
        <dbReference type="ARBA" id="ARBA00023167"/>
    </source>
</evidence>
<dbReference type="Pfam" id="PF01842">
    <property type="entry name" value="ACT"/>
    <property type="match status" value="1"/>
</dbReference>
<dbReference type="PROSITE" id="PS51671">
    <property type="entry name" value="ACT"/>
    <property type="match status" value="1"/>
</dbReference>
<dbReference type="PANTHER" id="PTHR43331:SF1">
    <property type="entry name" value="HOMOSERINE DEHYDROGENASE"/>
    <property type="match status" value="1"/>
</dbReference>
<evidence type="ECO:0000256" key="11">
    <source>
        <dbReference type="RuleBase" id="RU004171"/>
    </source>
</evidence>
<evidence type="ECO:0000313" key="14">
    <source>
        <dbReference type="Proteomes" id="UP001595999"/>
    </source>
</evidence>
<keyword evidence="10" id="KW-0486">Methionine biosynthesis</keyword>
<dbReference type="InterPro" id="IPR045865">
    <property type="entry name" value="ACT-like_dom_sf"/>
</dbReference>
<keyword evidence="14" id="KW-1185">Reference proteome</keyword>
<comment type="similarity">
    <text evidence="3 11">Belongs to the homoserine dehydrogenase family.</text>
</comment>
<sequence length="436" mass="46374">MKPINIGLLGVGTVGGGTATVLKRNAEEISRRAGRQIRLLQAANRNQARAQSLLGPDVDVVADAMQVVNNPDVDIVVELIGGDTVAKELVLQAIANGKHVVTANKKLLALHGTEIFARAQEQGVMVAFEAAVAGGIPIIKALREGLSANRIEWIAGIINGTSNFILTEMREKGASFAEVLAEAQQLGYAEADPTFDIEGHDAGHKLTIMAALAFGIPMQFDRCYLEGISKLEGRDIKYAEELGYRVKLLGLTRRTAAGIELRVHPTLIPARQLIANVNGVMNAVLAKGDAVGPTLYYGAGAGALPTASAVVADIVDVTRLLTADPEHRVPHLAFQPDQLQNLPILPISDVVSSYYLRIGAADRAGVLANITRLLAENGISIEAVIQKGSVSDGTAEVVILTHRVQEQAIDRAISGIEALESITGKVVRLRMEELND</sequence>
<evidence type="ECO:0000256" key="8">
    <source>
        <dbReference type="ARBA" id="ARBA00022857"/>
    </source>
</evidence>
<dbReference type="CDD" id="cd04881">
    <property type="entry name" value="ACT_HSDH-Hom"/>
    <property type="match status" value="1"/>
</dbReference>
<evidence type="ECO:0000259" key="12">
    <source>
        <dbReference type="PROSITE" id="PS51671"/>
    </source>
</evidence>
<name>A0ABV8ZKI3_9NEIS</name>
<dbReference type="NCBIfam" id="NF004976">
    <property type="entry name" value="PRK06349.1"/>
    <property type="match status" value="1"/>
</dbReference>
<dbReference type="SUPFAM" id="SSF55347">
    <property type="entry name" value="Glyceraldehyde-3-phosphate dehydrogenase-like, C-terminal domain"/>
    <property type="match status" value="1"/>
</dbReference>
<evidence type="ECO:0000256" key="7">
    <source>
        <dbReference type="ARBA" id="ARBA00022697"/>
    </source>
</evidence>
<dbReference type="Pfam" id="PF00742">
    <property type="entry name" value="Homoserine_dh"/>
    <property type="match status" value="1"/>
</dbReference>
<keyword evidence="8" id="KW-0521">NADP</keyword>
<organism evidence="13 14">
    <name type="scientific">Chromobacterium aquaticum</name>
    <dbReference type="NCBI Taxonomy" id="467180"/>
    <lineage>
        <taxon>Bacteria</taxon>
        <taxon>Pseudomonadati</taxon>
        <taxon>Pseudomonadota</taxon>
        <taxon>Betaproteobacteria</taxon>
        <taxon>Neisseriales</taxon>
        <taxon>Chromobacteriaceae</taxon>
        <taxon>Chromobacterium</taxon>
    </lineage>
</organism>
<dbReference type="SUPFAM" id="SSF51735">
    <property type="entry name" value="NAD(P)-binding Rossmann-fold domains"/>
    <property type="match status" value="1"/>
</dbReference>
<dbReference type="InterPro" id="IPR005106">
    <property type="entry name" value="Asp/hSer_DH_NAD-bd"/>
</dbReference>
<evidence type="ECO:0000313" key="13">
    <source>
        <dbReference type="EMBL" id="MFC4488212.1"/>
    </source>
</evidence>
<comment type="pathway">
    <text evidence="2">Amino-acid biosynthesis; L-methionine biosynthesis via de novo pathway; L-homoserine from L-aspartate: step 3/3.</text>
</comment>
<proteinExistence type="inferred from homology"/>
<dbReference type="Proteomes" id="UP001595999">
    <property type="component" value="Unassembled WGS sequence"/>
</dbReference>
<gene>
    <name evidence="13" type="ORF">ACFO0R_01135</name>
</gene>
<dbReference type="SUPFAM" id="SSF55021">
    <property type="entry name" value="ACT-like"/>
    <property type="match status" value="1"/>
</dbReference>